<accession>A0A1B9NIG8</accession>
<dbReference type="Gene3D" id="3.40.50.1010">
    <property type="entry name" value="5'-nuclease"/>
    <property type="match status" value="1"/>
</dbReference>
<dbReference type="CDD" id="cd18682">
    <property type="entry name" value="PIN_VapC-like"/>
    <property type="match status" value="1"/>
</dbReference>
<dbReference type="Pfam" id="PF01850">
    <property type="entry name" value="PIN"/>
    <property type="match status" value="1"/>
</dbReference>
<dbReference type="GO" id="GO:0016787">
    <property type="term" value="F:hydrolase activity"/>
    <property type="evidence" value="ECO:0007669"/>
    <property type="project" value="UniProtKB-KW"/>
</dbReference>
<dbReference type="SUPFAM" id="SSF88723">
    <property type="entry name" value="PIN domain-like"/>
    <property type="match status" value="1"/>
</dbReference>
<dbReference type="GO" id="GO:0004518">
    <property type="term" value="F:nuclease activity"/>
    <property type="evidence" value="ECO:0007669"/>
    <property type="project" value="UniProtKB-KW"/>
</dbReference>
<evidence type="ECO:0000256" key="1">
    <source>
        <dbReference type="ARBA" id="ARBA00022722"/>
    </source>
</evidence>
<dbReference type="AlphaFoldDB" id="A0A1B9NIG8"/>
<keyword evidence="7" id="KW-1185">Reference proteome</keyword>
<dbReference type="GO" id="GO:0046872">
    <property type="term" value="F:metal ion binding"/>
    <property type="evidence" value="ECO:0007669"/>
    <property type="project" value="UniProtKB-KW"/>
</dbReference>
<proteinExistence type="predicted"/>
<feature type="domain" description="PIN" evidence="5">
    <location>
        <begin position="3"/>
        <end position="109"/>
    </location>
</feature>
<evidence type="ECO:0000256" key="2">
    <source>
        <dbReference type="ARBA" id="ARBA00022723"/>
    </source>
</evidence>
<dbReference type="OrthoDB" id="286092at2"/>
<dbReference type="STRING" id="904291.A7J15_12175"/>
<gene>
    <name evidence="6" type="ORF">A7J15_12175</name>
</gene>
<dbReference type="InterPro" id="IPR029060">
    <property type="entry name" value="PIN-like_dom_sf"/>
</dbReference>
<keyword evidence="3" id="KW-0378">Hydrolase</keyword>
<evidence type="ECO:0000256" key="4">
    <source>
        <dbReference type="ARBA" id="ARBA00022842"/>
    </source>
</evidence>
<keyword evidence="2" id="KW-0479">Metal-binding</keyword>
<sequence length="120" mass="12578">MTVVDASAILAFLQGEEGADTVEAALAGSAISAVNWSEVAQKVRARGGDWGTARALLLSYDLKVEPVTLVDAEHAAGLWAPGRGLSLADRLCIALSHRLGVDALTADRAWGDGRGIRQIR</sequence>
<dbReference type="InterPro" id="IPR002716">
    <property type="entry name" value="PIN_dom"/>
</dbReference>
<organism evidence="6 7">
    <name type="scientific">Microbacterium sediminis</name>
    <dbReference type="NCBI Taxonomy" id="904291"/>
    <lineage>
        <taxon>Bacteria</taxon>
        <taxon>Bacillati</taxon>
        <taxon>Actinomycetota</taxon>
        <taxon>Actinomycetes</taxon>
        <taxon>Micrococcales</taxon>
        <taxon>Microbacteriaceae</taxon>
        <taxon>Microbacterium</taxon>
    </lineage>
</organism>
<dbReference type="Proteomes" id="UP000093355">
    <property type="component" value="Unassembled WGS sequence"/>
</dbReference>
<evidence type="ECO:0000256" key="3">
    <source>
        <dbReference type="ARBA" id="ARBA00022801"/>
    </source>
</evidence>
<dbReference type="RefSeq" id="WP_067028374.1">
    <property type="nucleotide sequence ID" value="NZ_CP038256.1"/>
</dbReference>
<reference evidence="6 7" key="1">
    <citation type="submission" date="2016-05" db="EMBL/GenBank/DDBJ databases">
        <authorList>
            <person name="Lavstsen T."/>
            <person name="Jespersen J.S."/>
        </authorList>
    </citation>
    <scope>NUCLEOTIDE SEQUENCE [LARGE SCALE GENOMIC DNA]</scope>
    <source>
        <strain evidence="6 7">YLB-01</strain>
    </source>
</reference>
<comment type="caution">
    <text evidence="6">The sequence shown here is derived from an EMBL/GenBank/DDBJ whole genome shotgun (WGS) entry which is preliminary data.</text>
</comment>
<evidence type="ECO:0000313" key="6">
    <source>
        <dbReference type="EMBL" id="OCG76360.1"/>
    </source>
</evidence>
<keyword evidence="4" id="KW-0460">Magnesium</keyword>
<name>A0A1B9NIG8_9MICO</name>
<keyword evidence="1" id="KW-0540">Nuclease</keyword>
<evidence type="ECO:0000313" key="7">
    <source>
        <dbReference type="Proteomes" id="UP000093355"/>
    </source>
</evidence>
<dbReference type="EMBL" id="LXMD01000003">
    <property type="protein sequence ID" value="OCG76360.1"/>
    <property type="molecule type" value="Genomic_DNA"/>
</dbReference>
<evidence type="ECO:0000259" key="5">
    <source>
        <dbReference type="Pfam" id="PF01850"/>
    </source>
</evidence>
<protein>
    <submittedName>
        <fullName evidence="6">Twitching motility protein PilT</fullName>
    </submittedName>
</protein>